<evidence type="ECO:0000313" key="2">
    <source>
        <dbReference type="Proteomes" id="UP000678679"/>
    </source>
</evidence>
<sequence>MSLTNSIDYPKATKIYKNYYQTLPHISFDVETLEVIEMNSNFVITYDYHFRRKFTLHDLFPLIDMTEVYHQLFATKTNINLKAKLIGGKAKLQNVLFNSSIINGKLHLIFQ</sequence>
<organism evidence="1 2">
    <name type="scientific">Flammeovirga yaeyamensis</name>
    <dbReference type="NCBI Taxonomy" id="367791"/>
    <lineage>
        <taxon>Bacteria</taxon>
        <taxon>Pseudomonadati</taxon>
        <taxon>Bacteroidota</taxon>
        <taxon>Cytophagia</taxon>
        <taxon>Cytophagales</taxon>
        <taxon>Flammeovirgaceae</taxon>
        <taxon>Flammeovirga</taxon>
    </lineage>
</organism>
<dbReference type="EMBL" id="CP076132">
    <property type="protein sequence ID" value="QWG01744.1"/>
    <property type="molecule type" value="Genomic_DNA"/>
</dbReference>
<gene>
    <name evidence="1" type="ORF">KMW28_19200</name>
</gene>
<keyword evidence="2" id="KW-1185">Reference proteome</keyword>
<dbReference type="RefSeq" id="WP_169665992.1">
    <property type="nucleotide sequence ID" value="NZ_CP076132.1"/>
</dbReference>
<dbReference type="AlphaFoldDB" id="A0AAX1N2Q7"/>
<dbReference type="KEGG" id="fya:KMW28_19200"/>
<dbReference type="Proteomes" id="UP000678679">
    <property type="component" value="Chromosome 1"/>
</dbReference>
<protein>
    <submittedName>
        <fullName evidence="1">Uncharacterized protein</fullName>
    </submittedName>
</protein>
<name>A0AAX1N2Q7_9BACT</name>
<accession>A0AAX1N2Q7</accession>
<proteinExistence type="predicted"/>
<evidence type="ECO:0000313" key="1">
    <source>
        <dbReference type="EMBL" id="QWG01744.1"/>
    </source>
</evidence>
<reference evidence="1 2" key="1">
    <citation type="submission" date="2021-05" db="EMBL/GenBank/DDBJ databases">
        <title>Comparative genomic studies on the polysaccharide-degrading batcterial strains of the Flammeovirga genus.</title>
        <authorList>
            <person name="Zewei F."/>
            <person name="Zheng Z."/>
            <person name="Yu L."/>
            <person name="Ruyue G."/>
            <person name="Yanhong M."/>
            <person name="Yuanyuan C."/>
            <person name="Jingyan G."/>
            <person name="Wenjun H."/>
        </authorList>
    </citation>
    <scope>NUCLEOTIDE SEQUENCE [LARGE SCALE GENOMIC DNA]</scope>
    <source>
        <strain evidence="1 2">NBRC:100898</strain>
    </source>
</reference>